<gene>
    <name evidence="1" type="ORF">BpHYR1_024748</name>
</gene>
<organism evidence="1 2">
    <name type="scientific">Brachionus plicatilis</name>
    <name type="common">Marine rotifer</name>
    <name type="synonym">Brachionus muelleri</name>
    <dbReference type="NCBI Taxonomy" id="10195"/>
    <lineage>
        <taxon>Eukaryota</taxon>
        <taxon>Metazoa</taxon>
        <taxon>Spiralia</taxon>
        <taxon>Gnathifera</taxon>
        <taxon>Rotifera</taxon>
        <taxon>Eurotatoria</taxon>
        <taxon>Monogononta</taxon>
        <taxon>Pseudotrocha</taxon>
        <taxon>Ploima</taxon>
        <taxon>Brachionidae</taxon>
        <taxon>Brachionus</taxon>
    </lineage>
</organism>
<dbReference type="EMBL" id="REGN01005116">
    <property type="protein sequence ID" value="RNA14756.1"/>
    <property type="molecule type" value="Genomic_DNA"/>
</dbReference>
<protein>
    <submittedName>
        <fullName evidence="1">Uncharacterized protein</fullName>
    </submittedName>
</protein>
<dbReference type="AlphaFoldDB" id="A0A3M7QTR9"/>
<name>A0A3M7QTR9_BRAPC</name>
<dbReference type="Proteomes" id="UP000276133">
    <property type="component" value="Unassembled WGS sequence"/>
</dbReference>
<comment type="caution">
    <text evidence="1">The sequence shown here is derived from an EMBL/GenBank/DDBJ whole genome shotgun (WGS) entry which is preliminary data.</text>
</comment>
<accession>A0A3M7QTR9</accession>
<keyword evidence="2" id="KW-1185">Reference proteome</keyword>
<evidence type="ECO:0000313" key="2">
    <source>
        <dbReference type="Proteomes" id="UP000276133"/>
    </source>
</evidence>
<reference evidence="1 2" key="1">
    <citation type="journal article" date="2018" name="Sci. Rep.">
        <title>Genomic signatures of local adaptation to the degree of environmental predictability in rotifers.</title>
        <authorList>
            <person name="Franch-Gras L."/>
            <person name="Hahn C."/>
            <person name="Garcia-Roger E.M."/>
            <person name="Carmona M.J."/>
            <person name="Serra M."/>
            <person name="Gomez A."/>
        </authorList>
    </citation>
    <scope>NUCLEOTIDE SEQUENCE [LARGE SCALE GENOMIC DNA]</scope>
    <source>
        <strain evidence="1">HYR1</strain>
    </source>
</reference>
<sequence>MEAFVVRWNMFALLTRLDNMRMESIFRIISLFKISLRNVESIAVILNFNLIFNTFSKMYSFLFNKLKLIKNCNSKRLAKVISPKFTKENLRNSSRLKNKRYPYDFWNFYDFRKKVEIKELK</sequence>
<evidence type="ECO:0000313" key="1">
    <source>
        <dbReference type="EMBL" id="RNA14756.1"/>
    </source>
</evidence>
<proteinExistence type="predicted"/>